<dbReference type="InterPro" id="IPR036890">
    <property type="entry name" value="HATPase_C_sf"/>
</dbReference>
<protein>
    <recommendedName>
        <fullName evidence="2">histidine kinase</fullName>
        <ecNumber evidence="2">2.7.13.3</ecNumber>
    </recommendedName>
</protein>
<dbReference type="Pfam" id="PF02518">
    <property type="entry name" value="HATPase_c"/>
    <property type="match status" value="1"/>
</dbReference>
<proteinExistence type="predicted"/>
<evidence type="ECO:0000259" key="6">
    <source>
        <dbReference type="PROSITE" id="PS50109"/>
    </source>
</evidence>
<evidence type="ECO:0000256" key="4">
    <source>
        <dbReference type="ARBA" id="ARBA00022679"/>
    </source>
</evidence>
<dbReference type="Pfam" id="PF00512">
    <property type="entry name" value="HisKA"/>
    <property type="match status" value="1"/>
</dbReference>
<accession>A0A935UI59</accession>
<name>A0A935UI59_9PROT</name>
<comment type="caution">
    <text evidence="8">The sequence shown here is derived from an EMBL/GenBank/DDBJ whole genome shotgun (WGS) entry which is preliminary data.</text>
</comment>
<feature type="domain" description="Histidine kinase" evidence="6">
    <location>
        <begin position="56"/>
        <end position="272"/>
    </location>
</feature>
<evidence type="ECO:0000256" key="2">
    <source>
        <dbReference type="ARBA" id="ARBA00012438"/>
    </source>
</evidence>
<reference evidence="8 9" key="1">
    <citation type="submission" date="2020-10" db="EMBL/GenBank/DDBJ databases">
        <title>Connecting structure to function with the recovery of over 1000 high-quality activated sludge metagenome-assembled genomes encoding full-length rRNA genes using long-read sequencing.</title>
        <authorList>
            <person name="Singleton C.M."/>
            <person name="Petriglieri F."/>
            <person name="Kristensen J.M."/>
            <person name="Kirkegaard R.H."/>
            <person name="Michaelsen T.Y."/>
            <person name="Andersen M.H."/>
            <person name="Karst S.M."/>
            <person name="Dueholm M.S."/>
            <person name="Nielsen P.H."/>
            <person name="Albertsen M."/>
        </authorList>
    </citation>
    <scope>NUCLEOTIDE SEQUENCE [LARGE SCALE GENOMIC DNA]</scope>
    <source>
        <strain evidence="8">EsbW_18-Q3-R4-48_BATAC.285</strain>
    </source>
</reference>
<dbReference type="InterPro" id="IPR004358">
    <property type="entry name" value="Sig_transdc_His_kin-like_C"/>
</dbReference>
<dbReference type="Proteomes" id="UP000697998">
    <property type="component" value="Unassembled WGS sequence"/>
</dbReference>
<organism evidence="8 9">
    <name type="scientific">Candidatus Accumulibacter proximus</name>
    <dbReference type="NCBI Taxonomy" id="2954385"/>
    <lineage>
        <taxon>Bacteria</taxon>
        <taxon>Pseudomonadati</taxon>
        <taxon>Pseudomonadota</taxon>
        <taxon>Betaproteobacteria</taxon>
        <taxon>Candidatus Accumulibacter</taxon>
    </lineage>
</organism>
<dbReference type="SUPFAM" id="SSF47384">
    <property type="entry name" value="Homodimeric domain of signal transducing histidine kinase"/>
    <property type="match status" value="1"/>
</dbReference>
<dbReference type="InterPro" id="IPR000700">
    <property type="entry name" value="PAS-assoc_C"/>
</dbReference>
<dbReference type="SMART" id="SM00387">
    <property type="entry name" value="HATPase_c"/>
    <property type="match status" value="1"/>
</dbReference>
<evidence type="ECO:0000259" key="7">
    <source>
        <dbReference type="PROSITE" id="PS50113"/>
    </source>
</evidence>
<evidence type="ECO:0000256" key="3">
    <source>
        <dbReference type="ARBA" id="ARBA00022553"/>
    </source>
</evidence>
<evidence type="ECO:0000313" key="8">
    <source>
        <dbReference type="EMBL" id="MBK7677781.1"/>
    </source>
</evidence>
<dbReference type="Gene3D" id="1.10.287.130">
    <property type="match status" value="1"/>
</dbReference>
<dbReference type="PROSITE" id="PS50109">
    <property type="entry name" value="HIS_KIN"/>
    <property type="match status" value="1"/>
</dbReference>
<dbReference type="EC" id="2.7.13.3" evidence="2"/>
<dbReference type="InterPro" id="IPR003661">
    <property type="entry name" value="HisK_dim/P_dom"/>
</dbReference>
<dbReference type="GO" id="GO:0000155">
    <property type="term" value="F:phosphorelay sensor kinase activity"/>
    <property type="evidence" value="ECO:0007669"/>
    <property type="project" value="InterPro"/>
</dbReference>
<keyword evidence="4" id="KW-0808">Transferase</keyword>
<dbReference type="Gene3D" id="3.30.565.10">
    <property type="entry name" value="Histidine kinase-like ATPase, C-terminal domain"/>
    <property type="match status" value="1"/>
</dbReference>
<dbReference type="SMART" id="SM00388">
    <property type="entry name" value="HisKA"/>
    <property type="match status" value="1"/>
</dbReference>
<keyword evidence="3" id="KW-0597">Phosphoprotein</keyword>
<dbReference type="PANTHER" id="PTHR43304:SF1">
    <property type="entry name" value="PAC DOMAIN-CONTAINING PROTEIN"/>
    <property type="match status" value="1"/>
</dbReference>
<dbReference type="PRINTS" id="PR00344">
    <property type="entry name" value="BCTRLSENSOR"/>
</dbReference>
<gene>
    <name evidence="8" type="ORF">IPJ27_25265</name>
</gene>
<dbReference type="AlphaFoldDB" id="A0A935UI59"/>
<dbReference type="EMBL" id="JADJMH010000040">
    <property type="protein sequence ID" value="MBK7677781.1"/>
    <property type="molecule type" value="Genomic_DNA"/>
</dbReference>
<dbReference type="PANTHER" id="PTHR43304">
    <property type="entry name" value="PHYTOCHROME-LIKE PROTEIN CPH1"/>
    <property type="match status" value="1"/>
</dbReference>
<comment type="catalytic activity">
    <reaction evidence="1">
        <text>ATP + protein L-histidine = ADP + protein N-phospho-L-histidine.</text>
        <dbReference type="EC" id="2.7.13.3"/>
    </reaction>
</comment>
<dbReference type="Gene3D" id="2.10.70.100">
    <property type="match status" value="1"/>
</dbReference>
<dbReference type="InterPro" id="IPR052162">
    <property type="entry name" value="Sensor_kinase/Photoreceptor"/>
</dbReference>
<dbReference type="SUPFAM" id="SSF55785">
    <property type="entry name" value="PYP-like sensor domain (PAS domain)"/>
    <property type="match status" value="1"/>
</dbReference>
<evidence type="ECO:0000256" key="1">
    <source>
        <dbReference type="ARBA" id="ARBA00000085"/>
    </source>
</evidence>
<dbReference type="InterPro" id="IPR003594">
    <property type="entry name" value="HATPase_dom"/>
</dbReference>
<dbReference type="InterPro" id="IPR005467">
    <property type="entry name" value="His_kinase_dom"/>
</dbReference>
<dbReference type="PROSITE" id="PS50113">
    <property type="entry name" value="PAC"/>
    <property type="match status" value="1"/>
</dbReference>
<feature type="domain" description="PAC" evidence="7">
    <location>
        <begin position="1"/>
        <end position="45"/>
    </location>
</feature>
<sequence length="274" mass="30530">MVGNAIRYVRQRADLAFGADGRALRSLGTTQDITERRQVEEELRRSNGELEQFSYAISHDLRQPLRMISSYLQLLGISLADQLAAEQREYFNFAIDGAKRLDRMLIALLEYSRVGRLGEPAAWLESRAILDEALLFLQPSIAEAQAVISIRGKWPRVFVRPDEMLRLLQNLIGNAAKFRVAGRRPEITVSSRVAGGNWCLAVADNGVGLNPGQLGRLFQMFQRLQSRANFEGTGVGLALCRKIVQHHGGRIWAESAGEGQGSRFCVSLPLPRKS</sequence>
<dbReference type="InterPro" id="IPR035965">
    <property type="entry name" value="PAS-like_dom_sf"/>
</dbReference>
<evidence type="ECO:0000313" key="9">
    <source>
        <dbReference type="Proteomes" id="UP000697998"/>
    </source>
</evidence>
<dbReference type="CDD" id="cd00082">
    <property type="entry name" value="HisKA"/>
    <property type="match status" value="1"/>
</dbReference>
<dbReference type="SUPFAM" id="SSF55874">
    <property type="entry name" value="ATPase domain of HSP90 chaperone/DNA topoisomerase II/histidine kinase"/>
    <property type="match status" value="1"/>
</dbReference>
<evidence type="ECO:0000256" key="5">
    <source>
        <dbReference type="ARBA" id="ARBA00022777"/>
    </source>
</evidence>
<keyword evidence="5" id="KW-0418">Kinase</keyword>
<dbReference type="InterPro" id="IPR036097">
    <property type="entry name" value="HisK_dim/P_sf"/>
</dbReference>